<dbReference type="InterPro" id="IPR014036">
    <property type="entry name" value="DeoR-like_C"/>
</dbReference>
<dbReference type="PANTHER" id="PTHR30363:SF44">
    <property type="entry name" value="AGA OPERON TRANSCRIPTIONAL REPRESSOR-RELATED"/>
    <property type="match status" value="1"/>
</dbReference>
<dbReference type="SUPFAM" id="SSF46785">
    <property type="entry name" value="Winged helix' DNA-binding domain"/>
    <property type="match status" value="1"/>
</dbReference>
<evidence type="ECO:0000256" key="2">
    <source>
        <dbReference type="ARBA" id="ARBA00023163"/>
    </source>
</evidence>
<evidence type="ECO:0000313" key="4">
    <source>
        <dbReference type="EMBL" id="EFH83658.1"/>
    </source>
</evidence>
<dbReference type="OrthoDB" id="9797223at2"/>
<evidence type="ECO:0000256" key="1">
    <source>
        <dbReference type="ARBA" id="ARBA00023015"/>
    </source>
</evidence>
<dbReference type="SUPFAM" id="SSF100950">
    <property type="entry name" value="NagB/RpiA/CoA transferase-like"/>
    <property type="match status" value="1"/>
</dbReference>
<comment type="caution">
    <text evidence="4">The sequence shown here is derived from an EMBL/GenBank/DDBJ whole genome shotgun (WGS) entry which is preliminary data.</text>
</comment>
<dbReference type="SMART" id="SM01134">
    <property type="entry name" value="DeoRC"/>
    <property type="match status" value="1"/>
</dbReference>
<dbReference type="InterPro" id="IPR037171">
    <property type="entry name" value="NagB/RpiA_transferase-like"/>
</dbReference>
<dbReference type="Gene3D" id="3.40.50.1360">
    <property type="match status" value="1"/>
</dbReference>
<keyword evidence="1" id="KW-0805">Transcription regulation</keyword>
<dbReference type="InterPro" id="IPR001034">
    <property type="entry name" value="DeoR_HTH"/>
</dbReference>
<sequence length="273" mass="30083">MAPLRMCTTRGNMTNGAKRAEFILQELRRLGRVDAEELSCQLEVNTSTIRRDLERLEKQNLLRRVHGGAVLIDMLSYSAYGHELTFQTNMSRQVEEKTRIAQAALHLIQPGDTIALSPGTTTTYLARAIRHTQIQPLTVVTNAVNIAMELAGTKGITLTLTGGLQLDEFFALVGPLAEQSLSQIYVEKAFLGVTGLHPVYGLTGPNQLETLTHRLTMQRAQQTIILADHTKIGKVALHSITPITTMQTLVTDRDAPTDVVMHLQEMGITVCMA</sequence>
<gene>
    <name evidence="4" type="ORF">Krac_4651</name>
</gene>
<dbReference type="PRINTS" id="PR00037">
    <property type="entry name" value="HTHLACR"/>
</dbReference>
<evidence type="ECO:0000313" key="5">
    <source>
        <dbReference type="Proteomes" id="UP000004508"/>
    </source>
</evidence>
<name>D6TTA7_KTERA</name>
<dbReference type="Proteomes" id="UP000004508">
    <property type="component" value="Unassembled WGS sequence"/>
</dbReference>
<accession>D6TTA7</accession>
<dbReference type="STRING" id="485913.Krac_4651"/>
<reference evidence="4 5" key="1">
    <citation type="journal article" date="2011" name="Stand. Genomic Sci.">
        <title>Non-contiguous finished genome sequence and contextual data of the filamentous soil bacterium Ktedonobacter racemifer type strain (SOSP1-21).</title>
        <authorList>
            <person name="Chang Y.J."/>
            <person name="Land M."/>
            <person name="Hauser L."/>
            <person name="Chertkov O."/>
            <person name="Del Rio T.G."/>
            <person name="Nolan M."/>
            <person name="Copeland A."/>
            <person name="Tice H."/>
            <person name="Cheng J.F."/>
            <person name="Lucas S."/>
            <person name="Han C."/>
            <person name="Goodwin L."/>
            <person name="Pitluck S."/>
            <person name="Ivanova N."/>
            <person name="Ovchinikova G."/>
            <person name="Pati A."/>
            <person name="Chen A."/>
            <person name="Palaniappan K."/>
            <person name="Mavromatis K."/>
            <person name="Liolios K."/>
            <person name="Brettin T."/>
            <person name="Fiebig A."/>
            <person name="Rohde M."/>
            <person name="Abt B."/>
            <person name="Goker M."/>
            <person name="Detter J.C."/>
            <person name="Woyke T."/>
            <person name="Bristow J."/>
            <person name="Eisen J.A."/>
            <person name="Markowitz V."/>
            <person name="Hugenholtz P."/>
            <person name="Kyrpides N.C."/>
            <person name="Klenk H.P."/>
            <person name="Lapidus A."/>
        </authorList>
    </citation>
    <scope>NUCLEOTIDE SEQUENCE [LARGE SCALE GENOMIC DNA]</scope>
    <source>
        <strain evidence="5">DSM 44963</strain>
    </source>
</reference>
<dbReference type="eggNOG" id="COG1349">
    <property type="taxonomic scope" value="Bacteria"/>
</dbReference>
<dbReference type="EMBL" id="ADVG01000003">
    <property type="protein sequence ID" value="EFH83658.1"/>
    <property type="molecule type" value="Genomic_DNA"/>
</dbReference>
<keyword evidence="2" id="KW-0804">Transcription</keyword>
<dbReference type="Pfam" id="PF08220">
    <property type="entry name" value="HTH_DeoR"/>
    <property type="match status" value="1"/>
</dbReference>
<dbReference type="GO" id="GO:0003700">
    <property type="term" value="F:DNA-binding transcription factor activity"/>
    <property type="evidence" value="ECO:0007669"/>
    <property type="project" value="InterPro"/>
</dbReference>
<dbReference type="PANTHER" id="PTHR30363">
    <property type="entry name" value="HTH-TYPE TRANSCRIPTIONAL REGULATOR SRLR-RELATED"/>
    <property type="match status" value="1"/>
</dbReference>
<proteinExistence type="predicted"/>
<dbReference type="InterPro" id="IPR036390">
    <property type="entry name" value="WH_DNA-bd_sf"/>
</dbReference>
<feature type="domain" description="HTH deoR-type" evidence="3">
    <location>
        <begin position="16"/>
        <end position="71"/>
    </location>
</feature>
<protein>
    <submittedName>
        <fullName evidence="4">Transcriptional regulator, DeoR family</fullName>
    </submittedName>
</protein>
<dbReference type="SMART" id="SM00420">
    <property type="entry name" value="HTH_DEOR"/>
    <property type="match status" value="1"/>
</dbReference>
<keyword evidence="5" id="KW-1185">Reference proteome</keyword>
<evidence type="ECO:0000259" key="3">
    <source>
        <dbReference type="PROSITE" id="PS51000"/>
    </source>
</evidence>
<dbReference type="PROSITE" id="PS51000">
    <property type="entry name" value="HTH_DEOR_2"/>
    <property type="match status" value="1"/>
</dbReference>
<dbReference type="InterPro" id="IPR036388">
    <property type="entry name" value="WH-like_DNA-bd_sf"/>
</dbReference>
<dbReference type="InterPro" id="IPR050313">
    <property type="entry name" value="Carb_Metab_HTH_regulators"/>
</dbReference>
<dbReference type="Gene3D" id="1.10.10.10">
    <property type="entry name" value="Winged helix-like DNA-binding domain superfamily/Winged helix DNA-binding domain"/>
    <property type="match status" value="1"/>
</dbReference>
<organism evidence="4 5">
    <name type="scientific">Ktedonobacter racemifer DSM 44963</name>
    <dbReference type="NCBI Taxonomy" id="485913"/>
    <lineage>
        <taxon>Bacteria</taxon>
        <taxon>Bacillati</taxon>
        <taxon>Chloroflexota</taxon>
        <taxon>Ktedonobacteria</taxon>
        <taxon>Ktedonobacterales</taxon>
        <taxon>Ktedonobacteraceae</taxon>
        <taxon>Ktedonobacter</taxon>
    </lineage>
</organism>
<dbReference type="Pfam" id="PF00455">
    <property type="entry name" value="DeoRC"/>
    <property type="match status" value="1"/>
</dbReference>
<dbReference type="AlphaFoldDB" id="D6TTA7"/>
<dbReference type="FunCoup" id="D6TTA7">
    <property type="interactions" value="80"/>
</dbReference>
<dbReference type="InParanoid" id="D6TTA7"/>